<dbReference type="GO" id="GO:0005886">
    <property type="term" value="C:plasma membrane"/>
    <property type="evidence" value="ECO:0007669"/>
    <property type="project" value="TreeGrafter"/>
</dbReference>
<reference evidence="1" key="1">
    <citation type="submission" date="2015-06" db="UniProtKB">
        <authorList>
            <consortium name="EnsemblPlants"/>
        </authorList>
    </citation>
    <scope>IDENTIFICATION</scope>
</reference>
<sequence length="124" mass="12723">MTTLTGGPSIQLHGQHTVFTIYCHVALTSGPESGCLLPSMPSDASFDPSSGISFTCDLNDNIAAPWSPSLQASASTCNKSAAPGPTIPERPAATSAQNGVNHNRLELSLAVCFGALVATILLQV</sequence>
<dbReference type="PANTHER" id="PTHR33831:SF5">
    <property type="entry name" value="OS07G0102300 PROTEIN"/>
    <property type="match status" value="1"/>
</dbReference>
<accession>M8AQ89</accession>
<evidence type="ECO:0000313" key="1">
    <source>
        <dbReference type="EnsemblPlants" id="EMT03900"/>
    </source>
</evidence>
<dbReference type="EnsemblPlants" id="EMT03900">
    <property type="protein sequence ID" value="EMT03900"/>
    <property type="gene ID" value="F775_17003"/>
</dbReference>
<organism evidence="1">
    <name type="scientific">Aegilops tauschii</name>
    <name type="common">Tausch's goatgrass</name>
    <name type="synonym">Aegilops squarrosa</name>
    <dbReference type="NCBI Taxonomy" id="37682"/>
    <lineage>
        <taxon>Eukaryota</taxon>
        <taxon>Viridiplantae</taxon>
        <taxon>Streptophyta</taxon>
        <taxon>Embryophyta</taxon>
        <taxon>Tracheophyta</taxon>
        <taxon>Spermatophyta</taxon>
        <taxon>Magnoliopsida</taxon>
        <taxon>Liliopsida</taxon>
        <taxon>Poales</taxon>
        <taxon>Poaceae</taxon>
        <taxon>BOP clade</taxon>
        <taxon>Pooideae</taxon>
        <taxon>Triticodae</taxon>
        <taxon>Triticeae</taxon>
        <taxon>Triticinae</taxon>
        <taxon>Aegilops</taxon>
    </lineage>
</organism>
<proteinExistence type="predicted"/>
<protein>
    <submittedName>
        <fullName evidence="1">Uncharacterized protein</fullName>
    </submittedName>
</protein>
<name>M8AQ89_AEGTA</name>
<dbReference type="AlphaFoldDB" id="M8AQ89"/>
<dbReference type="PANTHER" id="PTHR33831">
    <property type="entry name" value="GPI-ANCHORED PROTEIN"/>
    <property type="match status" value="1"/>
</dbReference>
<dbReference type="InterPro" id="IPR040336">
    <property type="entry name" value="At1g61900-like"/>
</dbReference>
<dbReference type="ExpressionAtlas" id="M8AQ89">
    <property type="expression patterns" value="baseline"/>
</dbReference>